<evidence type="ECO:0000259" key="4">
    <source>
        <dbReference type="Pfam" id="PF10342"/>
    </source>
</evidence>
<proteinExistence type="predicted"/>
<evidence type="ECO:0000313" key="5">
    <source>
        <dbReference type="EMBL" id="KAK2071678.1"/>
    </source>
</evidence>
<feature type="compositionally biased region" description="Low complexity" evidence="2">
    <location>
        <begin position="129"/>
        <end position="142"/>
    </location>
</feature>
<feature type="chain" id="PRO_5041930962" description="Yeast cell wall synthesis Kre9/Knh1-like N-terminal domain-containing protein" evidence="3">
    <location>
        <begin position="17"/>
        <end position="203"/>
    </location>
</feature>
<reference evidence="5" key="1">
    <citation type="journal article" date="2023" name="Mol. Plant Microbe Interact.">
        <title>Elucidating the Obligate Nature and Biological Capacity of an Invasive Fungal Corn Pathogen.</title>
        <authorList>
            <person name="MacCready J.S."/>
            <person name="Roggenkamp E.M."/>
            <person name="Gdanetz K."/>
            <person name="Chilvers M.I."/>
        </authorList>
    </citation>
    <scope>NUCLEOTIDE SEQUENCE</scope>
    <source>
        <strain evidence="5">PM02</strain>
    </source>
</reference>
<dbReference type="PANTHER" id="PTHR35185:SF1">
    <property type="entry name" value="UPF0619 GPI-ANCHORED MEMBRANE PROTEIN C1322.10"/>
    <property type="match status" value="1"/>
</dbReference>
<dbReference type="InterPro" id="IPR018466">
    <property type="entry name" value="Kre9/Knh1-like_N"/>
</dbReference>
<dbReference type="InterPro" id="IPR052479">
    <property type="entry name" value="GPI-anchor_Adhesion_Reg"/>
</dbReference>
<evidence type="ECO:0000313" key="6">
    <source>
        <dbReference type="Proteomes" id="UP001217918"/>
    </source>
</evidence>
<sequence length="203" mass="21036">MRCFLALSALVAAASAIEILQPDDTSQWDFSSKNTITWKNVSTDPQTFNVVLVNGAATPPSTTVIAQGVNTADDQYSFSNIAAAPGNKYSIEFVGTAAQSSGILAQSKQFNVTKSGANSTSGGSGGSSTGTQSSPTASSTHSSANAATSISGTFCMLAARGSRLSALLIRGLRIRDVSPGFAFKDCLGIHSDPAWKFAEKSYY</sequence>
<evidence type="ECO:0000256" key="1">
    <source>
        <dbReference type="ARBA" id="ARBA00022729"/>
    </source>
</evidence>
<dbReference type="AlphaFoldDB" id="A0AAD9I5T0"/>
<protein>
    <recommendedName>
        <fullName evidence="4">Yeast cell wall synthesis Kre9/Knh1-like N-terminal domain-containing protein</fullName>
    </recommendedName>
</protein>
<dbReference type="Pfam" id="PF10342">
    <property type="entry name" value="Kre9_KNH"/>
    <property type="match status" value="1"/>
</dbReference>
<feature type="signal peptide" evidence="3">
    <location>
        <begin position="1"/>
        <end position="16"/>
    </location>
</feature>
<organism evidence="5 6">
    <name type="scientific">Phyllachora maydis</name>
    <dbReference type="NCBI Taxonomy" id="1825666"/>
    <lineage>
        <taxon>Eukaryota</taxon>
        <taxon>Fungi</taxon>
        <taxon>Dikarya</taxon>
        <taxon>Ascomycota</taxon>
        <taxon>Pezizomycotina</taxon>
        <taxon>Sordariomycetes</taxon>
        <taxon>Sordariomycetidae</taxon>
        <taxon>Phyllachorales</taxon>
        <taxon>Phyllachoraceae</taxon>
        <taxon>Phyllachora</taxon>
    </lineage>
</organism>
<dbReference type="PANTHER" id="PTHR35185">
    <property type="entry name" value="SERINE/THREONINE-RICH PROTEIN ADG2-RELATED"/>
    <property type="match status" value="1"/>
</dbReference>
<name>A0AAD9I5T0_9PEZI</name>
<feature type="region of interest" description="Disordered" evidence="2">
    <location>
        <begin position="115"/>
        <end position="142"/>
    </location>
</feature>
<feature type="domain" description="Yeast cell wall synthesis Kre9/Knh1-like N-terminal" evidence="4">
    <location>
        <begin position="21"/>
        <end position="112"/>
    </location>
</feature>
<accession>A0AAD9I5T0</accession>
<keyword evidence="6" id="KW-1185">Reference proteome</keyword>
<evidence type="ECO:0000256" key="2">
    <source>
        <dbReference type="SAM" id="MobiDB-lite"/>
    </source>
</evidence>
<evidence type="ECO:0000256" key="3">
    <source>
        <dbReference type="SAM" id="SignalP"/>
    </source>
</evidence>
<comment type="caution">
    <text evidence="5">The sequence shown here is derived from an EMBL/GenBank/DDBJ whole genome shotgun (WGS) entry which is preliminary data.</text>
</comment>
<dbReference type="Proteomes" id="UP001217918">
    <property type="component" value="Unassembled WGS sequence"/>
</dbReference>
<keyword evidence="1 3" id="KW-0732">Signal</keyword>
<gene>
    <name evidence="5" type="ORF">P8C59_006084</name>
</gene>
<dbReference type="EMBL" id="JAQQPM010000005">
    <property type="protein sequence ID" value="KAK2071678.1"/>
    <property type="molecule type" value="Genomic_DNA"/>
</dbReference>